<dbReference type="InterPro" id="IPR039420">
    <property type="entry name" value="WalR-like"/>
</dbReference>
<dbReference type="InterPro" id="IPR016032">
    <property type="entry name" value="Sig_transdc_resp-reg_C-effctor"/>
</dbReference>
<reference evidence="6" key="1">
    <citation type="journal article" date="2014" name="Int. J. Syst. Evol. Microbiol.">
        <title>Complete genome sequence of Corynebacterium casei LMG S-19264T (=DSM 44701T), isolated from a smear-ripened cheese.</title>
        <authorList>
            <consortium name="US DOE Joint Genome Institute (JGI-PGF)"/>
            <person name="Walter F."/>
            <person name="Albersmeier A."/>
            <person name="Kalinowski J."/>
            <person name="Ruckert C."/>
        </authorList>
    </citation>
    <scope>NUCLEOTIDE SEQUENCE</scope>
    <source>
        <strain evidence="6">VKM Ac-2007</strain>
    </source>
</reference>
<evidence type="ECO:0000313" key="6">
    <source>
        <dbReference type="EMBL" id="GLK15460.1"/>
    </source>
</evidence>
<dbReference type="Gene3D" id="3.40.50.2300">
    <property type="match status" value="1"/>
</dbReference>
<dbReference type="GO" id="GO:0003677">
    <property type="term" value="F:DNA binding"/>
    <property type="evidence" value="ECO:0007669"/>
    <property type="project" value="UniProtKB-KW"/>
</dbReference>
<dbReference type="PROSITE" id="PS50110">
    <property type="entry name" value="RESPONSE_REGULATORY"/>
    <property type="match status" value="1"/>
</dbReference>
<comment type="caution">
    <text evidence="6">The sequence shown here is derived from an EMBL/GenBank/DDBJ whole genome shotgun (WGS) entry which is preliminary data.</text>
</comment>
<keyword evidence="1 3" id="KW-0597">Phosphoprotein</keyword>
<dbReference type="InterPro" id="IPR000792">
    <property type="entry name" value="Tscrpt_reg_LuxR_C"/>
</dbReference>
<evidence type="ECO:0000256" key="1">
    <source>
        <dbReference type="ARBA" id="ARBA00022553"/>
    </source>
</evidence>
<dbReference type="CDD" id="cd17535">
    <property type="entry name" value="REC_NarL-like"/>
    <property type="match status" value="1"/>
</dbReference>
<feature type="domain" description="HTH luxR-type" evidence="4">
    <location>
        <begin position="145"/>
        <end position="210"/>
    </location>
</feature>
<protein>
    <submittedName>
        <fullName evidence="6">DNA-binding response regulator</fullName>
    </submittedName>
</protein>
<dbReference type="Pfam" id="PF00072">
    <property type="entry name" value="Response_reg"/>
    <property type="match status" value="1"/>
</dbReference>
<evidence type="ECO:0000259" key="4">
    <source>
        <dbReference type="PROSITE" id="PS50043"/>
    </source>
</evidence>
<dbReference type="InterPro" id="IPR058245">
    <property type="entry name" value="NreC/VraR/RcsB-like_REC"/>
</dbReference>
<keyword evidence="7" id="KW-1185">Reference proteome</keyword>
<dbReference type="InterPro" id="IPR011006">
    <property type="entry name" value="CheY-like_superfamily"/>
</dbReference>
<dbReference type="SMART" id="SM00448">
    <property type="entry name" value="REC"/>
    <property type="match status" value="1"/>
</dbReference>
<feature type="domain" description="Response regulatory" evidence="5">
    <location>
        <begin position="9"/>
        <end position="125"/>
    </location>
</feature>
<gene>
    <name evidence="6" type="ORF">GCM10017600_88730</name>
</gene>
<name>A0A9W6MIQ9_9ACTN</name>
<dbReference type="SUPFAM" id="SSF52172">
    <property type="entry name" value="CheY-like"/>
    <property type="match status" value="1"/>
</dbReference>
<dbReference type="GO" id="GO:0000160">
    <property type="term" value="P:phosphorelay signal transduction system"/>
    <property type="evidence" value="ECO:0007669"/>
    <property type="project" value="InterPro"/>
</dbReference>
<dbReference type="Pfam" id="PF00196">
    <property type="entry name" value="GerE"/>
    <property type="match status" value="1"/>
</dbReference>
<dbReference type="PANTHER" id="PTHR43214:SF42">
    <property type="entry name" value="TRANSCRIPTIONAL REGULATORY PROTEIN DESR"/>
    <property type="match status" value="1"/>
</dbReference>
<accession>A0A9W6MIQ9</accession>
<dbReference type="PROSITE" id="PS50043">
    <property type="entry name" value="HTH_LUXR_2"/>
    <property type="match status" value="1"/>
</dbReference>
<dbReference type="CDD" id="cd06170">
    <property type="entry name" value="LuxR_C_like"/>
    <property type="match status" value="1"/>
</dbReference>
<dbReference type="GO" id="GO:0006355">
    <property type="term" value="P:regulation of DNA-templated transcription"/>
    <property type="evidence" value="ECO:0007669"/>
    <property type="project" value="InterPro"/>
</dbReference>
<proteinExistence type="predicted"/>
<dbReference type="SUPFAM" id="SSF46894">
    <property type="entry name" value="C-terminal effector domain of the bipartite response regulators"/>
    <property type="match status" value="1"/>
</dbReference>
<sequence>MPESNGRIRIVVADDHTLFRDALCQVLRGEDDFHVVGDASDGPGVVSLAARARPDIVLLDVEMPNHHPMRTLPRLLEVAQPPKVIILSMHDDPQLVQELLGAGAHGYLHKAIRSQELLLAIRSVHAGRHGVTVLVSQAIAPPPRAAAPQGVLTEREQEVLALVANALSNRQIAVQLAITEGTVKRHLRNIFGKLSAVSRIDAVNKATGSTLPHPLVRPVQSLPPLASMKQIMDRCTIDT</sequence>
<dbReference type="Proteomes" id="UP001143474">
    <property type="component" value="Unassembled WGS sequence"/>
</dbReference>
<evidence type="ECO:0000313" key="7">
    <source>
        <dbReference type="Proteomes" id="UP001143474"/>
    </source>
</evidence>
<dbReference type="PANTHER" id="PTHR43214">
    <property type="entry name" value="TWO-COMPONENT RESPONSE REGULATOR"/>
    <property type="match status" value="1"/>
</dbReference>
<dbReference type="PRINTS" id="PR00038">
    <property type="entry name" value="HTHLUXR"/>
</dbReference>
<reference evidence="6" key="2">
    <citation type="submission" date="2023-01" db="EMBL/GenBank/DDBJ databases">
        <authorList>
            <person name="Sun Q."/>
            <person name="Evtushenko L."/>
        </authorList>
    </citation>
    <scope>NUCLEOTIDE SEQUENCE</scope>
    <source>
        <strain evidence="6">VKM Ac-2007</strain>
    </source>
</reference>
<dbReference type="EMBL" id="BSEV01000054">
    <property type="protein sequence ID" value="GLK15460.1"/>
    <property type="molecule type" value="Genomic_DNA"/>
</dbReference>
<dbReference type="SMART" id="SM00421">
    <property type="entry name" value="HTH_LUXR"/>
    <property type="match status" value="1"/>
</dbReference>
<evidence type="ECO:0000259" key="5">
    <source>
        <dbReference type="PROSITE" id="PS50110"/>
    </source>
</evidence>
<keyword evidence="2 6" id="KW-0238">DNA-binding</keyword>
<feature type="modified residue" description="4-aspartylphosphate" evidence="3">
    <location>
        <position position="60"/>
    </location>
</feature>
<dbReference type="AlphaFoldDB" id="A0A9W6MIQ9"/>
<evidence type="ECO:0000256" key="3">
    <source>
        <dbReference type="PROSITE-ProRule" id="PRU00169"/>
    </source>
</evidence>
<organism evidence="6 7">
    <name type="scientific">Streptosporangium carneum</name>
    <dbReference type="NCBI Taxonomy" id="47481"/>
    <lineage>
        <taxon>Bacteria</taxon>
        <taxon>Bacillati</taxon>
        <taxon>Actinomycetota</taxon>
        <taxon>Actinomycetes</taxon>
        <taxon>Streptosporangiales</taxon>
        <taxon>Streptosporangiaceae</taxon>
        <taxon>Streptosporangium</taxon>
    </lineage>
</organism>
<evidence type="ECO:0000256" key="2">
    <source>
        <dbReference type="ARBA" id="ARBA00023125"/>
    </source>
</evidence>
<dbReference type="InterPro" id="IPR001789">
    <property type="entry name" value="Sig_transdc_resp-reg_receiver"/>
</dbReference>